<feature type="region of interest" description="Disordered" evidence="1">
    <location>
        <begin position="132"/>
        <end position="152"/>
    </location>
</feature>
<protein>
    <submittedName>
        <fullName evidence="3">Glutaredoxin-like protein</fullName>
    </submittedName>
</protein>
<name>A0A0P1BBS6_9BASI</name>
<dbReference type="GO" id="GO:0005737">
    <property type="term" value="C:cytoplasm"/>
    <property type="evidence" value="ECO:0007669"/>
    <property type="project" value="TreeGrafter"/>
</dbReference>
<dbReference type="PANTHER" id="PTHR45694">
    <property type="entry name" value="GLUTAREDOXIN 2"/>
    <property type="match status" value="1"/>
</dbReference>
<dbReference type="GO" id="GO:0015038">
    <property type="term" value="F:glutathione disulfide oxidoreductase activity"/>
    <property type="evidence" value="ECO:0007669"/>
    <property type="project" value="TreeGrafter"/>
</dbReference>
<evidence type="ECO:0000313" key="4">
    <source>
        <dbReference type="Proteomes" id="UP000054845"/>
    </source>
</evidence>
<evidence type="ECO:0000313" key="3">
    <source>
        <dbReference type="EMBL" id="CEH13239.1"/>
    </source>
</evidence>
<dbReference type="EMBL" id="CCYA01000206">
    <property type="protein sequence ID" value="CEH13239.1"/>
    <property type="molecule type" value="Genomic_DNA"/>
</dbReference>
<dbReference type="Gene3D" id="3.40.30.10">
    <property type="entry name" value="Glutaredoxin"/>
    <property type="match status" value="1"/>
</dbReference>
<dbReference type="GO" id="GO:0034599">
    <property type="term" value="P:cellular response to oxidative stress"/>
    <property type="evidence" value="ECO:0007669"/>
    <property type="project" value="TreeGrafter"/>
</dbReference>
<dbReference type="Pfam" id="PF00462">
    <property type="entry name" value="Glutaredoxin"/>
    <property type="match status" value="1"/>
</dbReference>
<dbReference type="InterPro" id="IPR036249">
    <property type="entry name" value="Thioredoxin-like_sf"/>
</dbReference>
<reference evidence="3 4" key="1">
    <citation type="submission" date="2014-09" db="EMBL/GenBank/DDBJ databases">
        <authorList>
            <person name="Magalhaes I.L.F."/>
            <person name="Oliveira U."/>
            <person name="Santos F.R."/>
            <person name="Vidigal T.H.D.A."/>
            <person name="Brescovit A.D."/>
            <person name="Santos A.J."/>
        </authorList>
    </citation>
    <scope>NUCLEOTIDE SEQUENCE [LARGE SCALE GENOMIC DNA]</scope>
</reference>
<proteinExistence type="predicted"/>
<evidence type="ECO:0000259" key="2">
    <source>
        <dbReference type="Pfam" id="PF00462"/>
    </source>
</evidence>
<dbReference type="AlphaFoldDB" id="A0A0P1BBS6"/>
<dbReference type="Proteomes" id="UP000054845">
    <property type="component" value="Unassembled WGS sequence"/>
</dbReference>
<dbReference type="PROSITE" id="PS51354">
    <property type="entry name" value="GLUTAREDOXIN_2"/>
    <property type="match status" value="1"/>
</dbReference>
<dbReference type="PRINTS" id="PR00160">
    <property type="entry name" value="GLUTAREDOXIN"/>
</dbReference>
<sequence>MAPQSPLPSPALAGPARGKPNHAASAGSGAGGLGLPGFLRRRRAVLFLLFASITLLLLLNHSKPAVIGSGIRWVKDSMRPVTGADKNASIARLGPLPHVEEDRLLGTPLAGVGLQPAPALISLAQEQNAPLPASTKLSLDGTGSTSSTRPPKLTDVPTRLIMLLRLLKDPEWTVPQKSAAKQRLVDPTGKQVVEDLSKGSGGQQEADEYVQSPALWAKKHLPPLVIFSKTYCPFSARAKALLRGLGAKFDPIEVDLRKDPEEVKSVMTLLSSGHATFPTIFLGGQMIGGADDLIALHKDLGILEGMLRGAGAI</sequence>
<keyword evidence="4" id="KW-1185">Reference proteome</keyword>
<organism evidence="3 4">
    <name type="scientific">Ceraceosorus bombacis</name>
    <dbReference type="NCBI Taxonomy" id="401625"/>
    <lineage>
        <taxon>Eukaryota</taxon>
        <taxon>Fungi</taxon>
        <taxon>Dikarya</taxon>
        <taxon>Basidiomycota</taxon>
        <taxon>Ustilaginomycotina</taxon>
        <taxon>Exobasidiomycetes</taxon>
        <taxon>Ceraceosorales</taxon>
        <taxon>Ceraceosoraceae</taxon>
        <taxon>Ceraceosorus</taxon>
    </lineage>
</organism>
<dbReference type="SUPFAM" id="SSF52833">
    <property type="entry name" value="Thioredoxin-like"/>
    <property type="match status" value="1"/>
</dbReference>
<feature type="region of interest" description="Disordered" evidence="1">
    <location>
        <begin position="1"/>
        <end position="27"/>
    </location>
</feature>
<dbReference type="STRING" id="401625.A0A0P1BBS6"/>
<dbReference type="OrthoDB" id="423313at2759"/>
<dbReference type="PANTHER" id="PTHR45694:SF18">
    <property type="entry name" value="GLUTAREDOXIN-1-RELATED"/>
    <property type="match status" value="1"/>
</dbReference>
<accession>A0A0P1BBS6</accession>
<feature type="domain" description="Glutaredoxin" evidence="2">
    <location>
        <begin position="225"/>
        <end position="287"/>
    </location>
</feature>
<evidence type="ECO:0000256" key="1">
    <source>
        <dbReference type="SAM" id="MobiDB-lite"/>
    </source>
</evidence>
<feature type="compositionally biased region" description="Low complexity" evidence="1">
    <location>
        <begin position="134"/>
        <end position="148"/>
    </location>
</feature>
<dbReference type="InterPro" id="IPR014025">
    <property type="entry name" value="Glutaredoxin_subgr"/>
</dbReference>
<dbReference type="InterPro" id="IPR002109">
    <property type="entry name" value="Glutaredoxin"/>
</dbReference>